<dbReference type="RefSeq" id="WP_162362552.1">
    <property type="nucleotide sequence ID" value="NZ_CP047591.1"/>
</dbReference>
<protein>
    <recommendedName>
        <fullName evidence="2">GP-PDE domain-containing protein</fullName>
    </recommendedName>
</protein>
<dbReference type="SUPFAM" id="SSF51695">
    <property type="entry name" value="PLC-like phosphodiesterases"/>
    <property type="match status" value="1"/>
</dbReference>
<name>A0A6P1MP65_9FIRM</name>
<keyword evidence="4" id="KW-1185">Reference proteome</keyword>
<dbReference type="AlphaFoldDB" id="A0A6P1MP65"/>
<keyword evidence="1" id="KW-0472">Membrane</keyword>
<dbReference type="InterPro" id="IPR017946">
    <property type="entry name" value="PLC-like_Pdiesterase_TIM-brl"/>
</dbReference>
<sequence length="576" mass="64925">MNSIVLDEIRKYLTRIIVVAVAVAMATTLSFGQSAEKGKAESLDKENHPRIYEKMIAHGGGTVDGFDTSSSVDAVMQAINNGFKVIELDMEFSSDNKIIMLHDWDRTVTTYLGRKFDNKLTLNQFSNQLICGRFQALTFDKLTKILDQYPQVRIVTDTKEDNIKLLTAISEKYPDYVNRMIPQIYDYSQFQAVSSLGYKDIIFTLYMQDKIDYSKLLDFVKKNNIYAVTIGKDYWVKGLPEKLSKDGIIVYTHPVDTVEEAREQFVKGAYGIYSSVLTPSEIEGYGAEYYLMQANGTGRKVKLTDAILLQNAVRAVKVHGNLSHMAFSYKLDGKNLEDRLAEIKDSSSEPHDLTIELWDASNKSGQEASLPIYTMEYTLTKNSGQVRILDKKYDYRLKVLKKYPDFMAVMSQADKNKYFQDAIKILSESFIAKSGNYYFYNNGVSGSYTVGDELISPQKSISGNVIVPLSQTLKQLGAVNIIMDSARYVYIDMNGVKTVSQVYSNYVRKDVFNNKISVPISLYRGKTMGGGEIISAASSRDFIEQNGILIILPENCKVSEKTAGELTEFADLLYKN</sequence>
<evidence type="ECO:0000313" key="4">
    <source>
        <dbReference type="Proteomes" id="UP000463883"/>
    </source>
</evidence>
<dbReference type="KEGG" id="amic:Ami3637_10535"/>
<keyword evidence="1" id="KW-0812">Transmembrane</keyword>
<feature type="domain" description="GP-PDE" evidence="2">
    <location>
        <begin position="71"/>
        <end position="188"/>
    </location>
</feature>
<dbReference type="Gene3D" id="3.20.20.190">
    <property type="entry name" value="Phosphatidylinositol (PI) phosphodiesterase"/>
    <property type="match status" value="1"/>
</dbReference>
<dbReference type="GO" id="GO:0008081">
    <property type="term" value="F:phosphoric diester hydrolase activity"/>
    <property type="evidence" value="ECO:0007669"/>
    <property type="project" value="InterPro"/>
</dbReference>
<evidence type="ECO:0000256" key="1">
    <source>
        <dbReference type="SAM" id="Phobius"/>
    </source>
</evidence>
<dbReference type="Proteomes" id="UP000463883">
    <property type="component" value="Chromosome"/>
</dbReference>
<organism evidence="3 4">
    <name type="scientific">Aminipila terrae</name>
    <dbReference type="NCBI Taxonomy" id="2697030"/>
    <lineage>
        <taxon>Bacteria</taxon>
        <taxon>Bacillati</taxon>
        <taxon>Bacillota</taxon>
        <taxon>Clostridia</taxon>
        <taxon>Peptostreptococcales</taxon>
        <taxon>Anaerovoracaceae</taxon>
        <taxon>Aminipila</taxon>
    </lineage>
</organism>
<dbReference type="InterPro" id="IPR030395">
    <property type="entry name" value="GP_PDE_dom"/>
</dbReference>
<feature type="transmembrane region" description="Helical" evidence="1">
    <location>
        <begin position="12"/>
        <end position="32"/>
    </location>
</feature>
<accession>A0A6P1MP65</accession>
<dbReference type="GO" id="GO:0006629">
    <property type="term" value="P:lipid metabolic process"/>
    <property type="evidence" value="ECO:0007669"/>
    <property type="project" value="InterPro"/>
</dbReference>
<keyword evidence="1" id="KW-1133">Transmembrane helix</keyword>
<dbReference type="PROSITE" id="PS50007">
    <property type="entry name" value="PIPLC_X_DOMAIN"/>
    <property type="match status" value="1"/>
</dbReference>
<dbReference type="EMBL" id="CP047591">
    <property type="protein sequence ID" value="QHI72785.1"/>
    <property type="molecule type" value="Genomic_DNA"/>
</dbReference>
<proteinExistence type="predicted"/>
<reference evidence="3 4" key="1">
    <citation type="submission" date="2020-01" db="EMBL/GenBank/DDBJ databases">
        <title>Genomic analysis of Aminipila sp. CBA3637.</title>
        <authorList>
            <person name="Kim Y.B."/>
            <person name="Roh S.W."/>
        </authorList>
    </citation>
    <scope>NUCLEOTIDE SEQUENCE [LARGE SCALE GENOMIC DNA]</scope>
    <source>
        <strain evidence="3 4">CBA3637</strain>
    </source>
</reference>
<gene>
    <name evidence="3" type="ORF">Ami3637_10535</name>
</gene>
<evidence type="ECO:0000313" key="3">
    <source>
        <dbReference type="EMBL" id="QHI72785.1"/>
    </source>
</evidence>
<dbReference type="Pfam" id="PF03009">
    <property type="entry name" value="GDPD"/>
    <property type="match status" value="1"/>
</dbReference>
<evidence type="ECO:0000259" key="2">
    <source>
        <dbReference type="Pfam" id="PF03009"/>
    </source>
</evidence>